<proteinExistence type="predicted"/>
<gene>
    <name evidence="1" type="ORF">SS50377_13631</name>
    <name evidence="2" type="ORF">SS50377_26114</name>
</gene>
<keyword evidence="3" id="KW-1185">Reference proteome</keyword>
<reference evidence="1 2" key="1">
    <citation type="journal article" date="2014" name="PLoS Genet.">
        <title>The Genome of Spironucleus salmonicida Highlights a Fish Pathogen Adapted to Fluctuating Environments.</title>
        <authorList>
            <person name="Xu F."/>
            <person name="Jerlstrom-Hultqvist J."/>
            <person name="Einarsson E."/>
            <person name="Astvaldsson A."/>
            <person name="Svard S.G."/>
            <person name="Andersson J.O."/>
        </authorList>
    </citation>
    <scope>NUCLEOTIDE SEQUENCE</scope>
    <source>
        <strain evidence="2">ATCC 50377</strain>
    </source>
</reference>
<organism evidence="1">
    <name type="scientific">Spironucleus salmonicida</name>
    <dbReference type="NCBI Taxonomy" id="348837"/>
    <lineage>
        <taxon>Eukaryota</taxon>
        <taxon>Metamonada</taxon>
        <taxon>Diplomonadida</taxon>
        <taxon>Hexamitidae</taxon>
        <taxon>Hexamitinae</taxon>
        <taxon>Spironucleus</taxon>
    </lineage>
</organism>
<dbReference type="EMBL" id="KI546077">
    <property type="protein sequence ID" value="EST46320.1"/>
    <property type="molecule type" value="Genomic_DNA"/>
</dbReference>
<dbReference type="EMBL" id="AUWU02000006">
    <property type="protein sequence ID" value="KAH0571914.1"/>
    <property type="molecule type" value="Genomic_DNA"/>
</dbReference>
<dbReference type="AlphaFoldDB" id="V6LNZ3"/>
<dbReference type="Proteomes" id="UP000018208">
    <property type="component" value="Unassembled WGS sequence"/>
</dbReference>
<sequence length="169" mass="19302">MAELLNLKLFQKIPIQRAKSQPKTVTPHNHTFITETRNLKTPFSRPTTPKNRPKSPITRIVIPDVLDPIKRQFMQARQKLDTFPTLIVEKCALATGKTISGDTPIGSFLLQRRARRGGVKIVAKQKKEDMIEDQKGGMEPTILTEQMVGFQDEILGLVRKGQKNFRRRM</sequence>
<evidence type="ECO:0000313" key="3">
    <source>
        <dbReference type="Proteomes" id="UP000018208"/>
    </source>
</evidence>
<reference evidence="2" key="2">
    <citation type="submission" date="2020-12" db="EMBL/GenBank/DDBJ databases">
        <title>New Spironucleus salmonicida genome in near-complete chromosomes.</title>
        <authorList>
            <person name="Xu F."/>
            <person name="Kurt Z."/>
            <person name="Jimenez-Gonzalez A."/>
            <person name="Astvaldsson A."/>
            <person name="Andersson J.O."/>
            <person name="Svard S.G."/>
        </authorList>
    </citation>
    <scope>NUCLEOTIDE SEQUENCE</scope>
    <source>
        <strain evidence="2">ATCC 50377</strain>
    </source>
</reference>
<name>V6LNZ3_9EUKA</name>
<accession>V6LNZ3</accession>
<dbReference type="VEuPathDB" id="GiardiaDB:SS50377_26114"/>
<protein>
    <submittedName>
        <fullName evidence="1">Uncharacterized protein</fullName>
    </submittedName>
</protein>
<evidence type="ECO:0000313" key="2">
    <source>
        <dbReference type="EMBL" id="KAH0571914.1"/>
    </source>
</evidence>
<evidence type="ECO:0000313" key="1">
    <source>
        <dbReference type="EMBL" id="EST46320.1"/>
    </source>
</evidence>